<evidence type="ECO:0000256" key="1">
    <source>
        <dbReference type="ARBA" id="ARBA00022448"/>
    </source>
</evidence>
<dbReference type="Gene3D" id="1.10.760.10">
    <property type="entry name" value="Cytochrome c-like domain"/>
    <property type="match status" value="1"/>
</dbReference>
<dbReference type="PANTHER" id="PTHR11961">
    <property type="entry name" value="CYTOCHROME C"/>
    <property type="match status" value="1"/>
</dbReference>
<comment type="caution">
    <text evidence="9">The sequence shown here is derived from an EMBL/GenBank/DDBJ whole genome shotgun (WGS) entry which is preliminary data.</text>
</comment>
<dbReference type="OrthoDB" id="9805828at2"/>
<evidence type="ECO:0000256" key="4">
    <source>
        <dbReference type="ARBA" id="ARBA00022982"/>
    </source>
</evidence>
<dbReference type="AlphaFoldDB" id="A0A1E7WN89"/>
<dbReference type="SUPFAM" id="SSF46626">
    <property type="entry name" value="Cytochrome c"/>
    <property type="match status" value="1"/>
</dbReference>
<evidence type="ECO:0000259" key="8">
    <source>
        <dbReference type="PROSITE" id="PS51007"/>
    </source>
</evidence>
<dbReference type="GO" id="GO:0020037">
    <property type="term" value="F:heme binding"/>
    <property type="evidence" value="ECO:0007669"/>
    <property type="project" value="InterPro"/>
</dbReference>
<dbReference type="InterPro" id="IPR002327">
    <property type="entry name" value="Cyt_c_1A/1B"/>
</dbReference>
<feature type="chain" id="PRO_5009207381" evidence="7">
    <location>
        <begin position="21"/>
        <end position="125"/>
    </location>
</feature>
<keyword evidence="7" id="KW-0732">Signal</keyword>
<reference evidence="10" key="1">
    <citation type="journal article" date="2016" name="Front. Microbiol.">
        <title>Molecular Keys to the Janthinobacterium and Duganella spp. Interaction with the Plant Pathogen Fusarium graminearum.</title>
        <authorList>
            <person name="Haack F.S."/>
            <person name="Poehlein A."/>
            <person name="Kroger C."/>
            <person name="Voigt C.A."/>
            <person name="Piepenbring M."/>
            <person name="Bode H.B."/>
            <person name="Daniel R."/>
            <person name="Schafer W."/>
            <person name="Streit W.R."/>
        </authorList>
    </citation>
    <scope>NUCLEOTIDE SEQUENCE [LARGE SCALE GENOMIC DNA]</scope>
    <source>
        <strain evidence="10">T54</strain>
    </source>
</reference>
<keyword evidence="1" id="KW-0813">Transport</keyword>
<dbReference type="PROSITE" id="PS51007">
    <property type="entry name" value="CYTC"/>
    <property type="match status" value="1"/>
</dbReference>
<dbReference type="PATRIC" id="fig|762836.4.peg.2349"/>
<proteinExistence type="predicted"/>
<evidence type="ECO:0000313" key="10">
    <source>
        <dbReference type="Proteomes" id="UP000175989"/>
    </source>
</evidence>
<keyword evidence="2 6" id="KW-0349">Heme</keyword>
<feature type="domain" description="Cytochrome c" evidence="8">
    <location>
        <begin position="25"/>
        <end position="125"/>
    </location>
</feature>
<dbReference type="GO" id="GO:0046872">
    <property type="term" value="F:metal ion binding"/>
    <property type="evidence" value="ECO:0007669"/>
    <property type="project" value="UniProtKB-KW"/>
</dbReference>
<sequence>MKKILLPLLLSALASAPAQAAGKIGNARAGEAAFLKCASCHQVGKYAQPAYGPQLNAIVGRKAGTSAGYKYSEAMKRSGLVWTEANLAAFLRAPHDVVPGTSMRFWGIGDEQQVADLLAYMRGLR</sequence>
<dbReference type="GO" id="GO:0009055">
    <property type="term" value="F:electron transfer activity"/>
    <property type="evidence" value="ECO:0007669"/>
    <property type="project" value="InterPro"/>
</dbReference>
<dbReference type="RefSeq" id="WP_070248111.1">
    <property type="nucleotide sequence ID" value="NZ_LROM01000082.1"/>
</dbReference>
<keyword evidence="4" id="KW-0249">Electron transport</keyword>
<evidence type="ECO:0000313" key="9">
    <source>
        <dbReference type="EMBL" id="OFA00618.1"/>
    </source>
</evidence>
<protein>
    <submittedName>
        <fullName evidence="9">Cytochrome c2</fullName>
    </submittedName>
</protein>
<evidence type="ECO:0000256" key="3">
    <source>
        <dbReference type="ARBA" id="ARBA00022723"/>
    </source>
</evidence>
<evidence type="ECO:0000256" key="2">
    <source>
        <dbReference type="ARBA" id="ARBA00022617"/>
    </source>
</evidence>
<dbReference type="Pfam" id="PF00034">
    <property type="entry name" value="Cytochrom_C"/>
    <property type="match status" value="1"/>
</dbReference>
<evidence type="ECO:0000256" key="5">
    <source>
        <dbReference type="ARBA" id="ARBA00023004"/>
    </source>
</evidence>
<accession>A0A1E7WN89</accession>
<gene>
    <name evidence="9" type="ORF">DUPY_22700</name>
</gene>
<name>A0A1E7WN89_9BURK</name>
<feature type="signal peptide" evidence="7">
    <location>
        <begin position="1"/>
        <end position="20"/>
    </location>
</feature>
<dbReference type="InterPro" id="IPR036909">
    <property type="entry name" value="Cyt_c-like_dom_sf"/>
</dbReference>
<dbReference type="Proteomes" id="UP000175989">
    <property type="component" value="Unassembled WGS sequence"/>
</dbReference>
<evidence type="ECO:0000256" key="6">
    <source>
        <dbReference type="PROSITE-ProRule" id="PRU00433"/>
    </source>
</evidence>
<keyword evidence="3 6" id="KW-0479">Metal-binding</keyword>
<organism evidence="9 10">
    <name type="scientific">Duganella phyllosphaerae</name>
    <dbReference type="NCBI Taxonomy" id="762836"/>
    <lineage>
        <taxon>Bacteria</taxon>
        <taxon>Pseudomonadati</taxon>
        <taxon>Pseudomonadota</taxon>
        <taxon>Betaproteobacteria</taxon>
        <taxon>Burkholderiales</taxon>
        <taxon>Oxalobacteraceae</taxon>
        <taxon>Telluria group</taxon>
        <taxon>Duganella</taxon>
    </lineage>
</organism>
<dbReference type="EMBL" id="LROM01000082">
    <property type="protein sequence ID" value="OFA00618.1"/>
    <property type="molecule type" value="Genomic_DNA"/>
</dbReference>
<evidence type="ECO:0000256" key="7">
    <source>
        <dbReference type="SAM" id="SignalP"/>
    </source>
</evidence>
<keyword evidence="10" id="KW-1185">Reference proteome</keyword>
<dbReference type="InterPro" id="IPR009056">
    <property type="entry name" value="Cyt_c-like_dom"/>
</dbReference>
<keyword evidence="5 6" id="KW-0408">Iron</keyword>
<dbReference type="PRINTS" id="PR00604">
    <property type="entry name" value="CYTCHRMECIAB"/>
</dbReference>